<evidence type="ECO:0008006" key="4">
    <source>
        <dbReference type="Google" id="ProtNLM"/>
    </source>
</evidence>
<keyword evidence="3" id="KW-1185">Reference proteome</keyword>
<proteinExistence type="predicted"/>
<sequence length="128" mass="14129">MDLRRSFIIFSLISTIIPGMTLAEEFIVGDEIGWTTVRPCVSESDTIVLETPGRKWYICGVGKHCENGGQKLVITVQPAPSIAPSLLRSMPYYSSKGAKTTTYQTLRRDIGCDYRSSHGLSLTLLVTD</sequence>
<feature type="chain" id="PRO_5042898772" description="Phytocyanin domain-containing protein" evidence="1">
    <location>
        <begin position="24"/>
        <end position="128"/>
    </location>
</feature>
<comment type="caution">
    <text evidence="2">The sequence shown here is derived from an EMBL/GenBank/DDBJ whole genome shotgun (WGS) entry which is preliminary data.</text>
</comment>
<protein>
    <recommendedName>
        <fullName evidence="4">Phytocyanin domain-containing protein</fullName>
    </recommendedName>
</protein>
<dbReference type="Proteomes" id="UP001428341">
    <property type="component" value="Unassembled WGS sequence"/>
</dbReference>
<gene>
    <name evidence="2" type="ORF">WN944_020477</name>
</gene>
<name>A0AAP0M070_9ROSI</name>
<accession>A0AAP0M070</accession>
<organism evidence="2 3">
    <name type="scientific">Citrus x changshan-huyou</name>
    <dbReference type="NCBI Taxonomy" id="2935761"/>
    <lineage>
        <taxon>Eukaryota</taxon>
        <taxon>Viridiplantae</taxon>
        <taxon>Streptophyta</taxon>
        <taxon>Embryophyta</taxon>
        <taxon>Tracheophyta</taxon>
        <taxon>Spermatophyta</taxon>
        <taxon>Magnoliopsida</taxon>
        <taxon>eudicotyledons</taxon>
        <taxon>Gunneridae</taxon>
        <taxon>Pentapetalae</taxon>
        <taxon>rosids</taxon>
        <taxon>malvids</taxon>
        <taxon>Sapindales</taxon>
        <taxon>Rutaceae</taxon>
        <taxon>Aurantioideae</taxon>
        <taxon>Citrus</taxon>
    </lineage>
</organism>
<evidence type="ECO:0000256" key="1">
    <source>
        <dbReference type="SAM" id="SignalP"/>
    </source>
</evidence>
<keyword evidence="1" id="KW-0732">Signal</keyword>
<dbReference type="EMBL" id="JBCGBO010000007">
    <property type="protein sequence ID" value="KAK9189072.1"/>
    <property type="molecule type" value="Genomic_DNA"/>
</dbReference>
<reference evidence="2 3" key="1">
    <citation type="submission" date="2024-05" db="EMBL/GenBank/DDBJ databases">
        <title>Haplotype-resolved chromosome-level genome assembly of Huyou (Citrus changshanensis).</title>
        <authorList>
            <person name="Miao C."/>
            <person name="Chen W."/>
            <person name="Wu Y."/>
            <person name="Wang L."/>
            <person name="Zhao S."/>
            <person name="Grierson D."/>
            <person name="Xu C."/>
            <person name="Chen K."/>
        </authorList>
    </citation>
    <scope>NUCLEOTIDE SEQUENCE [LARGE SCALE GENOMIC DNA]</scope>
    <source>
        <strain evidence="2">01-14</strain>
        <tissue evidence="2">Leaf</tissue>
    </source>
</reference>
<feature type="signal peptide" evidence="1">
    <location>
        <begin position="1"/>
        <end position="23"/>
    </location>
</feature>
<evidence type="ECO:0000313" key="2">
    <source>
        <dbReference type="EMBL" id="KAK9189072.1"/>
    </source>
</evidence>
<dbReference type="Gene3D" id="2.60.40.420">
    <property type="entry name" value="Cupredoxins - blue copper proteins"/>
    <property type="match status" value="1"/>
</dbReference>
<dbReference type="InterPro" id="IPR008972">
    <property type="entry name" value="Cupredoxin"/>
</dbReference>
<dbReference type="SUPFAM" id="SSF49503">
    <property type="entry name" value="Cupredoxins"/>
    <property type="match status" value="1"/>
</dbReference>
<evidence type="ECO:0000313" key="3">
    <source>
        <dbReference type="Proteomes" id="UP001428341"/>
    </source>
</evidence>
<dbReference type="AlphaFoldDB" id="A0AAP0M070"/>